<sequence>MAQPRPGSHAPETPAGTARGSRSTHLLSHWGLRAVRWRWPLLIVPILIALACIPLATQVADRVSTGGWIPGDSDSTTVDRI</sequence>
<accession>A0A6J4U771</accession>
<dbReference type="AlphaFoldDB" id="A0A6J4U771"/>
<keyword evidence="2" id="KW-0812">Transmembrane</keyword>
<feature type="non-terminal residue" evidence="3">
    <location>
        <position position="81"/>
    </location>
</feature>
<name>A0A6J4U771_9BACT</name>
<feature type="transmembrane region" description="Helical" evidence="2">
    <location>
        <begin position="37"/>
        <end position="56"/>
    </location>
</feature>
<organism evidence="3">
    <name type="scientific">uncultured Thermomicrobiales bacterium</name>
    <dbReference type="NCBI Taxonomy" id="1645740"/>
    <lineage>
        <taxon>Bacteria</taxon>
        <taxon>Pseudomonadati</taxon>
        <taxon>Thermomicrobiota</taxon>
        <taxon>Thermomicrobia</taxon>
        <taxon>Thermomicrobiales</taxon>
        <taxon>environmental samples</taxon>
    </lineage>
</organism>
<keyword evidence="2" id="KW-1133">Transmembrane helix</keyword>
<gene>
    <name evidence="3" type="ORF">AVDCRST_MAG87-198</name>
</gene>
<reference evidence="3" key="1">
    <citation type="submission" date="2020-02" db="EMBL/GenBank/DDBJ databases">
        <authorList>
            <person name="Meier V. D."/>
        </authorList>
    </citation>
    <scope>NUCLEOTIDE SEQUENCE</scope>
    <source>
        <strain evidence="3">AVDCRST_MAG87</strain>
    </source>
</reference>
<evidence type="ECO:0000256" key="1">
    <source>
        <dbReference type="SAM" id="MobiDB-lite"/>
    </source>
</evidence>
<keyword evidence="2" id="KW-0472">Membrane</keyword>
<protein>
    <submittedName>
        <fullName evidence="3">Uncharacterized protein</fullName>
    </submittedName>
</protein>
<dbReference type="EMBL" id="CADCWJ010000055">
    <property type="protein sequence ID" value="CAA9542518.1"/>
    <property type="molecule type" value="Genomic_DNA"/>
</dbReference>
<evidence type="ECO:0000256" key="2">
    <source>
        <dbReference type="SAM" id="Phobius"/>
    </source>
</evidence>
<evidence type="ECO:0000313" key="3">
    <source>
        <dbReference type="EMBL" id="CAA9542518.1"/>
    </source>
</evidence>
<proteinExistence type="predicted"/>
<feature type="region of interest" description="Disordered" evidence="1">
    <location>
        <begin position="1"/>
        <end position="22"/>
    </location>
</feature>